<evidence type="ECO:0000313" key="2">
    <source>
        <dbReference type="Proteomes" id="UP000199520"/>
    </source>
</evidence>
<proteinExistence type="predicted"/>
<keyword evidence="1" id="KW-0808">Transferase</keyword>
<dbReference type="STRING" id="1123291.SAMN04490355_102961"/>
<dbReference type="InterPro" id="IPR035966">
    <property type="entry name" value="PKF_sf"/>
</dbReference>
<protein>
    <submittedName>
        <fullName evidence="1">6-phosphofructokinase 1</fullName>
    </submittedName>
</protein>
<dbReference type="SUPFAM" id="SSF53784">
    <property type="entry name" value="Phosphofructokinase"/>
    <property type="match status" value="1"/>
</dbReference>
<gene>
    <name evidence="1" type="ORF">SAMN04490355_102961</name>
</gene>
<dbReference type="EMBL" id="FOTS01000029">
    <property type="protein sequence ID" value="SFL98039.1"/>
    <property type="molecule type" value="Genomic_DNA"/>
</dbReference>
<keyword evidence="2" id="KW-1185">Reference proteome</keyword>
<keyword evidence="1" id="KW-0418">Kinase</keyword>
<dbReference type="Proteomes" id="UP000199520">
    <property type="component" value="Unassembled WGS sequence"/>
</dbReference>
<name>A0A1I4M4D1_9FIRM</name>
<accession>A0A1I4M4D1</accession>
<dbReference type="GO" id="GO:0003872">
    <property type="term" value="F:6-phosphofructokinase activity"/>
    <property type="evidence" value="ECO:0007669"/>
    <property type="project" value="InterPro"/>
</dbReference>
<evidence type="ECO:0000313" key="1">
    <source>
        <dbReference type="EMBL" id="SFL98039.1"/>
    </source>
</evidence>
<sequence>MRSDTFGFLQRSFLGCVSDSDQQEAREAGEKAVQFALGLGCSEGSVTIHRTGNYAVDYKLTPIGKVAGKTKVMPAEFINEAGNHVTEAFKAYARPLIGSSFPNVARLRVPMVAKLAK</sequence>
<dbReference type="AlphaFoldDB" id="A0A1I4M4D1"/>
<dbReference type="Gene3D" id="3.40.50.450">
    <property type="match status" value="1"/>
</dbReference>
<reference evidence="2" key="1">
    <citation type="submission" date="2016-10" db="EMBL/GenBank/DDBJ databases">
        <authorList>
            <person name="Varghese N."/>
            <person name="Submissions S."/>
        </authorList>
    </citation>
    <scope>NUCLEOTIDE SEQUENCE [LARGE SCALE GENOMIC DNA]</scope>
    <source>
        <strain evidence="2">DSM 13327</strain>
    </source>
</reference>
<organism evidence="1 2">
    <name type="scientific">Pelosinus propionicus DSM 13327</name>
    <dbReference type="NCBI Taxonomy" id="1123291"/>
    <lineage>
        <taxon>Bacteria</taxon>
        <taxon>Bacillati</taxon>
        <taxon>Bacillota</taxon>
        <taxon>Negativicutes</taxon>
        <taxon>Selenomonadales</taxon>
        <taxon>Sporomusaceae</taxon>
        <taxon>Pelosinus</taxon>
    </lineage>
</organism>